<name>A0A914EE57_9BILA</name>
<evidence type="ECO:0000313" key="1">
    <source>
        <dbReference type="Proteomes" id="UP000887540"/>
    </source>
</evidence>
<reference evidence="2" key="1">
    <citation type="submission" date="2022-11" db="UniProtKB">
        <authorList>
            <consortium name="WormBaseParasite"/>
        </authorList>
    </citation>
    <scope>IDENTIFICATION</scope>
</reference>
<dbReference type="Proteomes" id="UP000887540">
    <property type="component" value="Unplaced"/>
</dbReference>
<accession>A0A914EE57</accession>
<dbReference type="AlphaFoldDB" id="A0A914EE57"/>
<sequence>MKKWLNQEGFTLNERKYMADFAEIFKFGNLLLFYYIEAHTDRTVASAFCTALFQRWLEIQINDEIMPIDNRVVIHMPEPTAPPQSPERKIGWELDGADTEAPESLPPSYSSGEPNLPRIYSYPRISLRHPRFHRRISYDSSRRRATYYDRYERRFKEVQTEKVDSATQAAATVDTTTQAEIATTSDARGYDQEFFLPLHIVIKWVSQKIAKYINQVYKITKDVENYEDGQDQLVEQDDKQGDGQGVQRDRPGSQICQQCQELCAHGIETSCKDCLKQWTIMVLGKEGKQQDVGQGAQEDQPFVQICQRCTGICANELGQDCPDCINDLYQWMAINGKGGLIFESYWQGSCLFDCIEDYQYQDCQNCLRRIREIGDHLIYYLGYLAKASKDNNQSLITSNRF</sequence>
<evidence type="ECO:0000313" key="2">
    <source>
        <dbReference type="WBParaSite" id="ACRNAN_scaffold72.g7800.t1"/>
    </source>
</evidence>
<dbReference type="WBParaSite" id="ACRNAN_scaffold72.g7800.t1">
    <property type="protein sequence ID" value="ACRNAN_scaffold72.g7800.t1"/>
    <property type="gene ID" value="ACRNAN_scaffold72.g7800"/>
</dbReference>
<keyword evidence="1" id="KW-1185">Reference proteome</keyword>
<protein>
    <submittedName>
        <fullName evidence="2">Uncharacterized protein</fullName>
    </submittedName>
</protein>
<proteinExistence type="predicted"/>
<organism evidence="1 2">
    <name type="scientific">Acrobeloides nanus</name>
    <dbReference type="NCBI Taxonomy" id="290746"/>
    <lineage>
        <taxon>Eukaryota</taxon>
        <taxon>Metazoa</taxon>
        <taxon>Ecdysozoa</taxon>
        <taxon>Nematoda</taxon>
        <taxon>Chromadorea</taxon>
        <taxon>Rhabditida</taxon>
        <taxon>Tylenchina</taxon>
        <taxon>Cephalobomorpha</taxon>
        <taxon>Cephaloboidea</taxon>
        <taxon>Cephalobidae</taxon>
        <taxon>Acrobeloides</taxon>
    </lineage>
</organism>